<evidence type="ECO:0000256" key="3">
    <source>
        <dbReference type="ARBA" id="ARBA00004555"/>
    </source>
</evidence>
<dbReference type="InterPro" id="IPR037868">
    <property type="entry name" value="PX_Vps5"/>
</dbReference>
<dbReference type="GO" id="GO:0015031">
    <property type="term" value="P:protein transport"/>
    <property type="evidence" value="ECO:0007669"/>
    <property type="project" value="UniProtKB-KW"/>
</dbReference>
<evidence type="ECO:0000256" key="10">
    <source>
        <dbReference type="ARBA" id="ARBA00023136"/>
    </source>
</evidence>
<evidence type="ECO:0000256" key="9">
    <source>
        <dbReference type="ARBA" id="ARBA00023034"/>
    </source>
</evidence>
<feature type="coiled-coil region" evidence="11">
    <location>
        <begin position="340"/>
        <end position="367"/>
    </location>
</feature>
<dbReference type="InterPro" id="IPR035803">
    <property type="entry name" value="BAR_Vps5"/>
</dbReference>
<feature type="compositionally biased region" description="Basic residues" evidence="12">
    <location>
        <begin position="62"/>
        <end position="71"/>
    </location>
</feature>
<dbReference type="FunFam" id="3.30.1520.10:FF:000013">
    <property type="entry name" value="Putative Sorting nexin 3"/>
    <property type="match status" value="1"/>
</dbReference>
<dbReference type="OrthoDB" id="271164at2759"/>
<evidence type="ECO:0000259" key="13">
    <source>
        <dbReference type="PROSITE" id="PS50195"/>
    </source>
</evidence>
<keyword evidence="9" id="KW-0333">Golgi apparatus</keyword>
<evidence type="ECO:0000256" key="8">
    <source>
        <dbReference type="ARBA" id="ARBA00022927"/>
    </source>
</evidence>
<organism evidence="14 15">
    <name type="scientific">Verruconis gallopava</name>
    <dbReference type="NCBI Taxonomy" id="253628"/>
    <lineage>
        <taxon>Eukaryota</taxon>
        <taxon>Fungi</taxon>
        <taxon>Dikarya</taxon>
        <taxon>Ascomycota</taxon>
        <taxon>Pezizomycotina</taxon>
        <taxon>Dothideomycetes</taxon>
        <taxon>Pleosporomycetidae</taxon>
        <taxon>Venturiales</taxon>
        <taxon>Sympoventuriaceae</taxon>
        <taxon>Verruconis</taxon>
    </lineage>
</organism>
<comment type="similarity">
    <text evidence="4">Belongs to the sorting nexin family.</text>
</comment>
<accession>A0A0D2A7D7</accession>
<feature type="coiled-coil region" evidence="11">
    <location>
        <begin position="465"/>
        <end position="492"/>
    </location>
</feature>
<dbReference type="Gene3D" id="3.30.1520.10">
    <property type="entry name" value="Phox-like domain"/>
    <property type="match status" value="1"/>
</dbReference>
<evidence type="ECO:0000256" key="12">
    <source>
        <dbReference type="SAM" id="MobiDB-lite"/>
    </source>
</evidence>
<feature type="region of interest" description="Disordered" evidence="12">
    <location>
        <begin position="1"/>
        <end position="173"/>
    </location>
</feature>
<dbReference type="RefSeq" id="XP_016212532.1">
    <property type="nucleotide sequence ID" value="XM_016359696.1"/>
</dbReference>
<sequence length="599" mass="65950">MSFNYTMDLDGGASPWDDVPSQSTSPPNQPKDDDHQNSSLAQSTETTSSPAASTTLTGGSGRRGRGPKKIVRLGPQPTKLQAVDDTLGPLGPLGDGSAPGGADDAAPAGDDVGSPGTHPGAASQSSSLSRLMDSASLQDDGDGDGFYGKPRVPPPVQPPSGEQPQRQNQPSVGVVEAARPTFHITVGDPHKVGDLTSSHTEYQVYTKTTSKAYRNPEFVVSRRFRDFLWLYNQLHQNNPGIIVPPPPEKQALNRFDADFVESRRQALERMLNKIAAHPTLQHDADLKLFLESESFHVDVKHKERKEPLVGESKGLFGIGSGSSGKFIEHDDWFHDRRIYLDALENQLKALEKAIDTVVEQRRSLAAACGDFSASLHSLAAVELSPLLSGPLEGLSEVQLRIRDLYDRQAQQDVLTFGIVIDEYIRLIGSCKMAFQMRQKSYHSWHSAEAELAKRKAAQDKLLRQGRSQQDRINQVQAEVADAEKRAHQARLLFEDMGRIVRVECERFEREKVEDFKSGVETYLEGAVEAQKELIEIWETYLMRLDADDDTATLVDEPAPEGRASGAESTAPTAVDEHERPVSQASEDEERRVTRSAEES</sequence>
<dbReference type="GO" id="GO:0005794">
    <property type="term" value="C:Golgi apparatus"/>
    <property type="evidence" value="ECO:0007669"/>
    <property type="project" value="UniProtKB-SubCell"/>
</dbReference>
<dbReference type="GO" id="GO:0035091">
    <property type="term" value="F:phosphatidylinositol binding"/>
    <property type="evidence" value="ECO:0007669"/>
    <property type="project" value="InterPro"/>
</dbReference>
<dbReference type="Pfam" id="PF00787">
    <property type="entry name" value="PX"/>
    <property type="match status" value="1"/>
</dbReference>
<feature type="compositionally biased region" description="Low complexity" evidence="12">
    <location>
        <begin position="41"/>
        <end position="57"/>
    </location>
</feature>
<dbReference type="GeneID" id="27314073"/>
<dbReference type="EMBL" id="KN847548">
    <property type="protein sequence ID" value="KIW02663.1"/>
    <property type="molecule type" value="Genomic_DNA"/>
</dbReference>
<dbReference type="PROSITE" id="PS50195">
    <property type="entry name" value="PX"/>
    <property type="match status" value="1"/>
</dbReference>
<dbReference type="InterPro" id="IPR015404">
    <property type="entry name" value="Vps5_C"/>
</dbReference>
<keyword evidence="11" id="KW-0175">Coiled coil</keyword>
<evidence type="ECO:0000256" key="7">
    <source>
        <dbReference type="ARBA" id="ARBA00022553"/>
    </source>
</evidence>
<dbReference type="Pfam" id="PF09325">
    <property type="entry name" value="Vps5"/>
    <property type="match status" value="1"/>
</dbReference>
<keyword evidence="8" id="KW-0653">Protein transport</keyword>
<gene>
    <name evidence="14" type="ORF">PV09_06100</name>
</gene>
<dbReference type="FunFam" id="1.20.1270.60:FF:000022">
    <property type="entry name" value="Sorting nexin 3 protein"/>
    <property type="match status" value="1"/>
</dbReference>
<dbReference type="SMART" id="SM00312">
    <property type="entry name" value="PX"/>
    <property type="match status" value="1"/>
</dbReference>
<name>A0A0D2A7D7_9PEZI</name>
<dbReference type="PANTHER" id="PTHR10555">
    <property type="entry name" value="SORTING NEXIN"/>
    <property type="match status" value="1"/>
</dbReference>
<dbReference type="Gene3D" id="1.20.1270.60">
    <property type="entry name" value="Arfaptin homology (AH) domain/BAR domain"/>
    <property type="match status" value="1"/>
</dbReference>
<dbReference type="GO" id="GO:0005829">
    <property type="term" value="C:cytosol"/>
    <property type="evidence" value="ECO:0007669"/>
    <property type="project" value="GOC"/>
</dbReference>
<dbReference type="PANTHER" id="PTHR10555:SF170">
    <property type="entry name" value="FI18122P1"/>
    <property type="match status" value="1"/>
</dbReference>
<feature type="domain" description="PX" evidence="13">
    <location>
        <begin position="180"/>
        <end position="297"/>
    </location>
</feature>
<protein>
    <recommendedName>
        <fullName evidence="13">PX domain-containing protein</fullName>
    </recommendedName>
</protein>
<keyword evidence="6" id="KW-0963">Cytoplasm</keyword>
<dbReference type="VEuPathDB" id="FungiDB:PV09_06100"/>
<dbReference type="GO" id="GO:0030904">
    <property type="term" value="C:retromer complex"/>
    <property type="evidence" value="ECO:0007669"/>
    <property type="project" value="UniProtKB-ARBA"/>
</dbReference>
<dbReference type="FunCoup" id="A0A0D2A7D7">
    <property type="interactions" value="762"/>
</dbReference>
<dbReference type="GO" id="GO:0045053">
    <property type="term" value="P:protein retention in Golgi apparatus"/>
    <property type="evidence" value="ECO:0007669"/>
    <property type="project" value="TreeGrafter"/>
</dbReference>
<keyword evidence="5" id="KW-0813">Transport</keyword>
<dbReference type="CDD" id="cd07627">
    <property type="entry name" value="BAR_Vps5p"/>
    <property type="match status" value="1"/>
</dbReference>
<proteinExistence type="inferred from homology"/>
<evidence type="ECO:0000256" key="4">
    <source>
        <dbReference type="ARBA" id="ARBA00010883"/>
    </source>
</evidence>
<dbReference type="Proteomes" id="UP000053259">
    <property type="component" value="Unassembled WGS sequence"/>
</dbReference>
<evidence type="ECO:0000256" key="6">
    <source>
        <dbReference type="ARBA" id="ARBA00022490"/>
    </source>
</evidence>
<dbReference type="GO" id="GO:0042147">
    <property type="term" value="P:retrograde transport, endosome to Golgi"/>
    <property type="evidence" value="ECO:0007669"/>
    <property type="project" value="TreeGrafter"/>
</dbReference>
<dbReference type="InterPro" id="IPR027267">
    <property type="entry name" value="AH/BAR_dom_sf"/>
</dbReference>
<feature type="region of interest" description="Disordered" evidence="12">
    <location>
        <begin position="552"/>
        <end position="599"/>
    </location>
</feature>
<reference evidence="14 15" key="1">
    <citation type="submission" date="2015-01" db="EMBL/GenBank/DDBJ databases">
        <title>The Genome Sequence of Ochroconis gallopava CBS43764.</title>
        <authorList>
            <consortium name="The Broad Institute Genomics Platform"/>
            <person name="Cuomo C."/>
            <person name="de Hoog S."/>
            <person name="Gorbushina A."/>
            <person name="Stielow B."/>
            <person name="Teixiera M."/>
            <person name="Abouelleil A."/>
            <person name="Chapman S.B."/>
            <person name="Priest M."/>
            <person name="Young S.K."/>
            <person name="Wortman J."/>
            <person name="Nusbaum C."/>
            <person name="Birren B."/>
        </authorList>
    </citation>
    <scope>NUCLEOTIDE SEQUENCE [LARGE SCALE GENOMIC DNA]</scope>
    <source>
        <strain evidence="14 15">CBS 43764</strain>
    </source>
</reference>
<dbReference type="SUPFAM" id="SSF64268">
    <property type="entry name" value="PX domain"/>
    <property type="match status" value="1"/>
</dbReference>
<dbReference type="InterPro" id="IPR036871">
    <property type="entry name" value="PX_dom_sf"/>
</dbReference>
<feature type="compositionally biased region" description="Basic and acidic residues" evidence="12">
    <location>
        <begin position="588"/>
        <end position="599"/>
    </location>
</feature>
<evidence type="ECO:0000256" key="11">
    <source>
        <dbReference type="SAM" id="Coils"/>
    </source>
</evidence>
<evidence type="ECO:0000313" key="15">
    <source>
        <dbReference type="Proteomes" id="UP000053259"/>
    </source>
</evidence>
<dbReference type="InterPro" id="IPR001683">
    <property type="entry name" value="PX_dom"/>
</dbReference>
<keyword evidence="7" id="KW-0597">Phosphoprotein</keyword>
<dbReference type="GO" id="GO:0005768">
    <property type="term" value="C:endosome"/>
    <property type="evidence" value="ECO:0007669"/>
    <property type="project" value="TreeGrafter"/>
</dbReference>
<evidence type="ECO:0000256" key="5">
    <source>
        <dbReference type="ARBA" id="ARBA00022448"/>
    </source>
</evidence>
<comment type="subcellular location">
    <subcellularLocation>
        <location evidence="2">Cytoplasm</location>
    </subcellularLocation>
    <subcellularLocation>
        <location evidence="3">Golgi apparatus</location>
    </subcellularLocation>
    <subcellularLocation>
        <location evidence="1">Membrane</location>
        <topology evidence="1">Peripheral membrane protein</topology>
        <orientation evidence="1">Cytoplasmic side</orientation>
    </subcellularLocation>
</comment>
<keyword evidence="15" id="KW-1185">Reference proteome</keyword>
<evidence type="ECO:0000256" key="2">
    <source>
        <dbReference type="ARBA" id="ARBA00004496"/>
    </source>
</evidence>
<dbReference type="HOGENOM" id="CLU_014571_2_0_1"/>
<evidence type="ECO:0000256" key="1">
    <source>
        <dbReference type="ARBA" id="ARBA00004287"/>
    </source>
</evidence>
<dbReference type="CDD" id="cd06861">
    <property type="entry name" value="PX_Vps5p"/>
    <property type="match status" value="1"/>
</dbReference>
<dbReference type="InParanoid" id="A0A0D2A7D7"/>
<evidence type="ECO:0000313" key="14">
    <source>
        <dbReference type="EMBL" id="KIW02663.1"/>
    </source>
</evidence>
<feature type="compositionally biased region" description="Low complexity" evidence="12">
    <location>
        <begin position="100"/>
        <end position="137"/>
    </location>
</feature>
<keyword evidence="10" id="KW-0472">Membrane</keyword>
<dbReference type="STRING" id="253628.A0A0D2A7D7"/>
<dbReference type="AlphaFoldDB" id="A0A0D2A7D7"/>